<dbReference type="HOGENOM" id="CLU_021114_1_2_9"/>
<dbReference type="PATRIC" id="fig|1235802.3.peg.4297"/>
<dbReference type="PANTHER" id="PTHR34825">
    <property type="entry name" value="CONSERVED PROTEIN, WITH A WEAK D-GALACTARATE DEHYDRATASE/ALTRONATE HYDROLASE DOMAIN"/>
    <property type="match status" value="1"/>
</dbReference>
<dbReference type="EMBL" id="AQFT01000124">
    <property type="protein sequence ID" value="EMZ21971.1"/>
    <property type="molecule type" value="Genomic_DNA"/>
</dbReference>
<dbReference type="InterPro" id="IPR012547">
    <property type="entry name" value="PDDEXK_9"/>
</dbReference>
<protein>
    <recommendedName>
        <fullName evidence="1">AAA-ATPase-like domain-containing protein</fullName>
    </recommendedName>
</protein>
<reference evidence="2 3" key="1">
    <citation type="journal article" date="2014" name="Genome Announc.">
        <title>Draft genome sequences of the altered schaedler flora, a defined bacterial community from gnotobiotic mice.</title>
        <authorList>
            <person name="Wannemuehler M.J."/>
            <person name="Overstreet A.M."/>
            <person name="Ward D.V."/>
            <person name="Phillips G.J."/>
        </authorList>
    </citation>
    <scope>NUCLEOTIDE SEQUENCE [LARGE SCALE GENOMIC DNA]</scope>
    <source>
        <strain evidence="2 3">ASF492</strain>
    </source>
</reference>
<dbReference type="Pfam" id="PF08011">
    <property type="entry name" value="PDDEXK_9"/>
    <property type="match status" value="1"/>
</dbReference>
<dbReference type="STRING" id="1235802.C823_04058"/>
<dbReference type="Pfam" id="PF09820">
    <property type="entry name" value="AAA-ATPase_like"/>
    <property type="match status" value="1"/>
</dbReference>
<dbReference type="AlphaFoldDB" id="N2A1F8"/>
<sequence length="568" mass="66050">MVKEKKRLPVGVENFEQIINDNYYYVDKTALISELLRSGGMVYLFTRPRRFGKTLNMSMLEYFFSIEGDQSVFDGVEISKDTKLCEEYMGKYPVISISLKGINAAAYEDAFDFAVQIMKEVAATMQFLPESKQLSEYDKSEYQKLLDGSMSEAVFCSGLKKLSILLEKHYGRKVILLIDEYDVPLAKAFENGYYDQMVFLIRSLLERALKTNNSLKFAVMTGCMRISKESIFTGLNNLKVLSITDERYNEYFGFTDTEVKNMLEYYGIEEYYEEVKRWYDGFQFGGAEVYCPWDVLNYCDKLKDHADSFPENYWINTSSNDAVRKFIQMSDNLKTKREIEKLLAGEEITKEIHQELIYPEMYQSLENVWSLLFMTGYLTQRGRVDAKRYKLAIPNLEIRDIFETQIMEYFKESVAKDGETLSGFCDALKNGEEMKVEEIFENYLKKTISVRDTFVRKASKENFYHGILLGILGVKEEWYVSSNQESGEGYSDILVEAENSEMVILIEVKYANDGNLDQACERALRQIEEKKYDEELRENGVDKILKYGIACYMKRCKVKLAEEHGDPH</sequence>
<dbReference type="Proteomes" id="UP000012589">
    <property type="component" value="Unassembled WGS sequence"/>
</dbReference>
<accession>N2A1F8</accession>
<evidence type="ECO:0000313" key="2">
    <source>
        <dbReference type="EMBL" id="EMZ21971.1"/>
    </source>
</evidence>
<dbReference type="eggNOG" id="COG4637">
    <property type="taxonomic scope" value="Bacteria"/>
</dbReference>
<name>N2A1F8_9FIRM</name>
<evidence type="ECO:0000259" key="1">
    <source>
        <dbReference type="Pfam" id="PF09820"/>
    </source>
</evidence>
<organism evidence="2 3">
    <name type="scientific">Eubacterium plexicaudatum ASF492</name>
    <dbReference type="NCBI Taxonomy" id="1235802"/>
    <lineage>
        <taxon>Bacteria</taxon>
        <taxon>Bacillati</taxon>
        <taxon>Bacillota</taxon>
        <taxon>Clostridia</taxon>
        <taxon>Eubacteriales</taxon>
        <taxon>Eubacteriaceae</taxon>
        <taxon>Eubacterium</taxon>
    </lineage>
</organism>
<dbReference type="PANTHER" id="PTHR34825:SF1">
    <property type="entry name" value="AAA-ATPASE-LIKE DOMAIN-CONTAINING PROTEIN"/>
    <property type="match status" value="1"/>
</dbReference>
<proteinExistence type="predicted"/>
<gene>
    <name evidence="2" type="ORF">C823_04058</name>
</gene>
<dbReference type="SUPFAM" id="SSF52540">
    <property type="entry name" value="P-loop containing nucleoside triphosphate hydrolases"/>
    <property type="match status" value="1"/>
</dbReference>
<keyword evidence="3" id="KW-1185">Reference proteome</keyword>
<comment type="caution">
    <text evidence="2">The sequence shown here is derived from an EMBL/GenBank/DDBJ whole genome shotgun (WGS) entry which is preliminary data.</text>
</comment>
<dbReference type="InterPro" id="IPR027417">
    <property type="entry name" value="P-loop_NTPase"/>
</dbReference>
<dbReference type="InterPro" id="IPR018631">
    <property type="entry name" value="AAA-ATPase-like_dom"/>
</dbReference>
<evidence type="ECO:0000313" key="3">
    <source>
        <dbReference type="Proteomes" id="UP000012589"/>
    </source>
</evidence>
<dbReference type="OrthoDB" id="9766673at2"/>
<feature type="domain" description="AAA-ATPase-like" evidence="1">
    <location>
        <begin position="9"/>
        <end position="232"/>
    </location>
</feature>